<keyword evidence="3 6" id="KW-0805">Transcription regulation</keyword>
<comment type="function">
    <text evidence="6">Transcriptional repressor that regulates multiple aspects of plant growth and development.</text>
</comment>
<comment type="subcellular location">
    <subcellularLocation>
        <location evidence="1 6">Nucleus</location>
    </subcellularLocation>
</comment>
<protein>
    <recommendedName>
        <fullName evidence="6">Transcription repressor</fullName>
    </recommendedName>
    <alternativeName>
        <fullName evidence="6">Ovate family protein</fullName>
    </alternativeName>
</protein>
<name>W1NI94_AMBTC</name>
<sequence>MPGSRRENSHKKLQKHKGNKKQRICGCFCCNCRLSTSSSDDFDSFDCERGNHFGLGRLSHAMVQERLEQLIQSYKTSRRETKKPNSHEDIYEKTPRVESGNKVMLAMQKFSYDPRKDFRDSMFEVIAENQIVKPKELRSLLDCYLSMNTEECRMLILEAFHEVCLQLFICPSPLPSNFIDCKY</sequence>
<keyword evidence="5 6" id="KW-0539">Nucleus</keyword>
<evidence type="ECO:0000256" key="6">
    <source>
        <dbReference type="RuleBase" id="RU367028"/>
    </source>
</evidence>
<dbReference type="Proteomes" id="UP000017836">
    <property type="component" value="Unassembled WGS sequence"/>
</dbReference>
<evidence type="ECO:0000256" key="4">
    <source>
        <dbReference type="ARBA" id="ARBA00023163"/>
    </source>
</evidence>
<dbReference type="GO" id="GO:0005634">
    <property type="term" value="C:nucleus"/>
    <property type="evidence" value="ECO:0007669"/>
    <property type="project" value="UniProtKB-SubCell"/>
</dbReference>
<dbReference type="HOGENOM" id="CLU_094369_0_0_1"/>
<dbReference type="AlphaFoldDB" id="W1NI94"/>
<dbReference type="KEGG" id="atr:18423442"/>
<gene>
    <name evidence="8" type="ORF">AMTR_s00151p00080030</name>
</gene>
<dbReference type="PROSITE" id="PS51754">
    <property type="entry name" value="OVATE"/>
    <property type="match status" value="1"/>
</dbReference>
<evidence type="ECO:0000259" key="7">
    <source>
        <dbReference type="PROSITE" id="PS51754"/>
    </source>
</evidence>
<dbReference type="eggNOG" id="ENOG502S0XC">
    <property type="taxonomic scope" value="Eukaryota"/>
</dbReference>
<organism evidence="8 9">
    <name type="scientific">Amborella trichopoda</name>
    <dbReference type="NCBI Taxonomy" id="13333"/>
    <lineage>
        <taxon>Eukaryota</taxon>
        <taxon>Viridiplantae</taxon>
        <taxon>Streptophyta</taxon>
        <taxon>Embryophyta</taxon>
        <taxon>Tracheophyta</taxon>
        <taxon>Spermatophyta</taxon>
        <taxon>Magnoliopsida</taxon>
        <taxon>Amborellales</taxon>
        <taxon>Amborellaceae</taxon>
        <taxon>Amborella</taxon>
    </lineage>
</organism>
<dbReference type="NCBIfam" id="TIGR01568">
    <property type="entry name" value="A_thal_3678"/>
    <property type="match status" value="1"/>
</dbReference>
<evidence type="ECO:0000313" key="9">
    <source>
        <dbReference type="Proteomes" id="UP000017836"/>
    </source>
</evidence>
<proteinExistence type="predicted"/>
<dbReference type="EMBL" id="KI397475">
    <property type="protein sequence ID" value="ERM95512.1"/>
    <property type="molecule type" value="Genomic_DNA"/>
</dbReference>
<evidence type="ECO:0000313" key="8">
    <source>
        <dbReference type="EMBL" id="ERM95512.1"/>
    </source>
</evidence>
<dbReference type="STRING" id="13333.W1NI94"/>
<dbReference type="PANTHER" id="PTHR33057">
    <property type="entry name" value="TRANSCRIPTION REPRESSOR OFP7-RELATED"/>
    <property type="match status" value="1"/>
</dbReference>
<dbReference type="InterPro" id="IPR038933">
    <property type="entry name" value="Ovate"/>
</dbReference>
<dbReference type="GO" id="GO:0045892">
    <property type="term" value="P:negative regulation of DNA-templated transcription"/>
    <property type="evidence" value="ECO:0007669"/>
    <property type="project" value="UniProtKB-UniRule"/>
</dbReference>
<dbReference type="Gramene" id="ERM95512">
    <property type="protein sequence ID" value="ERM95512"/>
    <property type="gene ID" value="AMTR_s00151p00080030"/>
</dbReference>
<dbReference type="InterPro" id="IPR006458">
    <property type="entry name" value="Ovate_C"/>
</dbReference>
<feature type="domain" description="OVATE" evidence="7">
    <location>
        <begin position="107"/>
        <end position="166"/>
    </location>
</feature>
<evidence type="ECO:0000256" key="3">
    <source>
        <dbReference type="ARBA" id="ARBA00023015"/>
    </source>
</evidence>
<dbReference type="OMA" id="RALCCSN"/>
<evidence type="ECO:0000256" key="2">
    <source>
        <dbReference type="ARBA" id="ARBA00022491"/>
    </source>
</evidence>
<keyword evidence="9" id="KW-1185">Reference proteome</keyword>
<reference evidence="9" key="1">
    <citation type="journal article" date="2013" name="Science">
        <title>The Amborella genome and the evolution of flowering plants.</title>
        <authorList>
            <consortium name="Amborella Genome Project"/>
        </authorList>
    </citation>
    <scope>NUCLEOTIDE SEQUENCE [LARGE SCALE GENOMIC DNA]</scope>
</reference>
<dbReference type="PANTHER" id="PTHR33057:SF114">
    <property type="entry name" value="TRANSCRIPTION REPRESSOR-RELATED"/>
    <property type="match status" value="1"/>
</dbReference>
<keyword evidence="4 6" id="KW-0804">Transcription</keyword>
<dbReference type="OrthoDB" id="1928390at2759"/>
<keyword evidence="2 6" id="KW-0678">Repressor</keyword>
<accession>W1NI94</accession>
<evidence type="ECO:0000256" key="5">
    <source>
        <dbReference type="ARBA" id="ARBA00023242"/>
    </source>
</evidence>
<dbReference type="Pfam" id="PF04844">
    <property type="entry name" value="Ovate"/>
    <property type="match status" value="1"/>
</dbReference>
<evidence type="ECO:0000256" key="1">
    <source>
        <dbReference type="ARBA" id="ARBA00004123"/>
    </source>
</evidence>